<dbReference type="Pfam" id="PF00498">
    <property type="entry name" value="FHA"/>
    <property type="match status" value="1"/>
</dbReference>
<feature type="compositionally biased region" description="Polar residues" evidence="1">
    <location>
        <begin position="774"/>
        <end position="783"/>
    </location>
</feature>
<feature type="compositionally biased region" description="Basic and acidic residues" evidence="1">
    <location>
        <begin position="343"/>
        <end position="353"/>
    </location>
</feature>
<evidence type="ECO:0000313" key="4">
    <source>
        <dbReference type="EMBL" id="POY70327.1"/>
    </source>
</evidence>
<dbReference type="InterPro" id="IPR000253">
    <property type="entry name" value="FHA_dom"/>
</dbReference>
<proteinExistence type="predicted"/>
<feature type="compositionally biased region" description="Low complexity" evidence="1">
    <location>
        <begin position="746"/>
        <end position="758"/>
    </location>
</feature>
<feature type="compositionally biased region" description="Basic and acidic residues" evidence="1">
    <location>
        <begin position="641"/>
        <end position="673"/>
    </location>
</feature>
<feature type="region of interest" description="Disordered" evidence="1">
    <location>
        <begin position="392"/>
        <end position="455"/>
    </location>
</feature>
<dbReference type="EMBL" id="PJQD01000122">
    <property type="protein sequence ID" value="POY70327.1"/>
    <property type="molecule type" value="Genomic_DNA"/>
</dbReference>
<dbReference type="SUPFAM" id="SSF49879">
    <property type="entry name" value="SMAD/FHA domain"/>
    <property type="match status" value="1"/>
</dbReference>
<feature type="compositionally biased region" description="Basic and acidic residues" evidence="1">
    <location>
        <begin position="417"/>
        <end position="441"/>
    </location>
</feature>
<feature type="region of interest" description="Disordered" evidence="1">
    <location>
        <begin position="630"/>
        <end position="673"/>
    </location>
</feature>
<dbReference type="AlphaFoldDB" id="A0A2S5B0M5"/>
<feature type="region of interest" description="Disordered" evidence="1">
    <location>
        <begin position="286"/>
        <end position="358"/>
    </location>
</feature>
<comment type="caution">
    <text evidence="4">The sequence shown here is derived from an EMBL/GenBank/DDBJ whole genome shotgun (WGS) entry which is preliminary data.</text>
</comment>
<feature type="compositionally biased region" description="Acidic residues" evidence="1">
    <location>
        <begin position="759"/>
        <end position="768"/>
    </location>
</feature>
<evidence type="ECO:0000256" key="2">
    <source>
        <dbReference type="SAM" id="Phobius"/>
    </source>
</evidence>
<feature type="compositionally biased region" description="Basic and acidic residues" evidence="1">
    <location>
        <begin position="303"/>
        <end position="317"/>
    </location>
</feature>
<accession>A0A2S5B0M5</accession>
<dbReference type="Gene3D" id="2.60.200.20">
    <property type="match status" value="1"/>
</dbReference>
<feature type="domain" description="FHA" evidence="3">
    <location>
        <begin position="33"/>
        <end position="93"/>
    </location>
</feature>
<feature type="compositionally biased region" description="Low complexity" evidence="1">
    <location>
        <begin position="807"/>
        <end position="825"/>
    </location>
</feature>
<sequence length="904" mass="96189">MDEADATSDKFIIFKEVGGETVLKQFARSQGTLILGRASKSDSAAKDPCAPKFRNEKTRVMSNKHAELSWEDGVPMIKDLGSTNGVRIKRENDWHDCAPLVAYRIKQGDEIVFGKPIQDPDAVAEVMCEPLIVAVSLSDTPLLSIDGPTGLESNLTALLLKRIRTMGDGRSDSQQQQREDITPEYEEPTATLWHAVDIGESQVSSLGSPSPVRVRDQTDESSPAKRGFGMTDVDAYMSHDEIASEAEAEAGREEPVDAEQPANEAAGLEPQDVDTKEDVAYKVMEDGKLSAPLPGDAVDSDLPDGKVDAGQEAKPTKDFGTAELDGTGNVLPIAQPPSPSLTADERRETDDTRFAPSAREVILGRSIEDRSRFANAVLVSSVGVTYSDAKSLEVESPGTASDLPSPASSVRSLDQLEGERARENPTEDEFKSSDSTSKHLEPSQSEPRLEGLFTPDEDENYLEWLAQLERASRGELQRTAPCRLNTTSPEPPNPVRAVTASEAAETGYDGPLADQPEEIEVVRAPEDYVFWVPRPGALVQAGPEWHKPLFFNEPLGGLPLCANDALRRDTRSGDLAVAMDDAGSSQIGHHLVAPAKQQDDARVEVADDQTGQAAQADEIVGVSLGADHAAGGIEGECGDSQGRDHHQMEGVEATENSRDRSGSVEATDHAVKDEGFVDEIGSASADALDAHHSGVLETDATEHVQQASDVDTQHHAEGDAKPNDLGSSTSDVLGTDDGTDSEGVEDAVGSEASAAAFESEADAEEADDSLEKANSTASSQQSDGESEFSQDDEVSDGEASGSEVETSDASDASDASQSGTPSSPRSSRKRRLDDIYDASEDDDEFANSVEDLSAVKGGIAARASTPPKRRRFDLPIKSFSLGLVTGVIGAIIGLSALDSLLTLE</sequence>
<evidence type="ECO:0000259" key="3">
    <source>
        <dbReference type="PROSITE" id="PS50006"/>
    </source>
</evidence>
<feature type="compositionally biased region" description="Acidic residues" evidence="1">
    <location>
        <begin position="784"/>
        <end position="796"/>
    </location>
</feature>
<keyword evidence="2" id="KW-0812">Transmembrane</keyword>
<feature type="compositionally biased region" description="Acidic residues" evidence="1">
    <location>
        <begin position="835"/>
        <end position="844"/>
    </location>
</feature>
<dbReference type="OrthoDB" id="2529479at2759"/>
<feature type="region of interest" description="Disordered" evidence="1">
    <location>
        <begin position="202"/>
        <end position="274"/>
    </location>
</feature>
<evidence type="ECO:0000313" key="5">
    <source>
        <dbReference type="Proteomes" id="UP000237144"/>
    </source>
</evidence>
<dbReference type="Proteomes" id="UP000237144">
    <property type="component" value="Unassembled WGS sequence"/>
</dbReference>
<gene>
    <name evidence="4" type="ORF">BMF94_6607</name>
</gene>
<feature type="region of interest" description="Disordered" evidence="1">
    <location>
        <begin position="702"/>
        <end position="844"/>
    </location>
</feature>
<feature type="transmembrane region" description="Helical" evidence="2">
    <location>
        <begin position="879"/>
        <end position="901"/>
    </location>
</feature>
<dbReference type="InterPro" id="IPR008984">
    <property type="entry name" value="SMAD_FHA_dom_sf"/>
</dbReference>
<dbReference type="PROSITE" id="PS50006">
    <property type="entry name" value="FHA_DOMAIN"/>
    <property type="match status" value="1"/>
</dbReference>
<protein>
    <recommendedName>
        <fullName evidence="3">FHA domain-containing protein</fullName>
    </recommendedName>
</protein>
<name>A0A2S5B0M5_9BASI</name>
<dbReference type="STRING" id="741276.A0A2S5B0M5"/>
<evidence type="ECO:0000256" key="1">
    <source>
        <dbReference type="SAM" id="MobiDB-lite"/>
    </source>
</evidence>
<keyword evidence="2" id="KW-1133">Transmembrane helix</keyword>
<feature type="compositionally biased region" description="Basic and acidic residues" evidence="1">
    <location>
        <begin position="711"/>
        <end position="722"/>
    </location>
</feature>
<feature type="region of interest" description="Disordered" evidence="1">
    <location>
        <begin position="482"/>
        <end position="502"/>
    </location>
</feature>
<reference evidence="4 5" key="1">
    <citation type="journal article" date="2018" name="Front. Microbiol.">
        <title>Prospects for Fungal Bioremediation of Acidic Radioactive Waste Sites: Characterization and Genome Sequence of Rhodotorula taiwanensis MD1149.</title>
        <authorList>
            <person name="Tkavc R."/>
            <person name="Matrosova V.Y."/>
            <person name="Grichenko O.E."/>
            <person name="Gostincar C."/>
            <person name="Volpe R.P."/>
            <person name="Klimenkova P."/>
            <person name="Gaidamakova E.K."/>
            <person name="Zhou C.E."/>
            <person name="Stewart B.J."/>
            <person name="Lyman M.G."/>
            <person name="Malfatti S.A."/>
            <person name="Rubinfeld B."/>
            <person name="Courtot M."/>
            <person name="Singh J."/>
            <person name="Dalgard C.L."/>
            <person name="Hamilton T."/>
            <person name="Frey K.G."/>
            <person name="Gunde-Cimerman N."/>
            <person name="Dugan L."/>
            <person name="Daly M.J."/>
        </authorList>
    </citation>
    <scope>NUCLEOTIDE SEQUENCE [LARGE SCALE GENOMIC DNA]</scope>
    <source>
        <strain evidence="4 5">MD1149</strain>
    </source>
</reference>
<keyword evidence="2" id="KW-0472">Membrane</keyword>
<dbReference type="CDD" id="cd00060">
    <property type="entry name" value="FHA"/>
    <property type="match status" value="1"/>
</dbReference>
<organism evidence="4 5">
    <name type="scientific">Rhodotorula taiwanensis</name>
    <dbReference type="NCBI Taxonomy" id="741276"/>
    <lineage>
        <taxon>Eukaryota</taxon>
        <taxon>Fungi</taxon>
        <taxon>Dikarya</taxon>
        <taxon>Basidiomycota</taxon>
        <taxon>Pucciniomycotina</taxon>
        <taxon>Microbotryomycetes</taxon>
        <taxon>Sporidiobolales</taxon>
        <taxon>Sporidiobolaceae</taxon>
        <taxon>Rhodotorula</taxon>
    </lineage>
</organism>
<keyword evidence="5" id="KW-1185">Reference proteome</keyword>